<reference evidence="1 2" key="1">
    <citation type="submission" date="2018-08" db="EMBL/GenBank/DDBJ databases">
        <title>Aphanomyces genome sequencing and annotation.</title>
        <authorList>
            <person name="Minardi D."/>
            <person name="Oidtmann B."/>
            <person name="Van Der Giezen M."/>
            <person name="Studholme D.J."/>
        </authorList>
    </citation>
    <scope>NUCLEOTIDE SEQUENCE [LARGE SCALE GENOMIC DNA]</scope>
    <source>
        <strain evidence="1 2">SA</strain>
    </source>
</reference>
<dbReference type="VEuPathDB" id="FungiDB:H257_15836"/>
<dbReference type="EMBL" id="QUTC01005808">
    <property type="protein sequence ID" value="RHY55709.1"/>
    <property type="molecule type" value="Genomic_DNA"/>
</dbReference>
<gene>
    <name evidence="1" type="ORF">DYB38_007149</name>
</gene>
<accession>A0A397D0D7</accession>
<organism evidence="1 2">
    <name type="scientific">Aphanomyces astaci</name>
    <name type="common">Crayfish plague agent</name>
    <dbReference type="NCBI Taxonomy" id="112090"/>
    <lineage>
        <taxon>Eukaryota</taxon>
        <taxon>Sar</taxon>
        <taxon>Stramenopiles</taxon>
        <taxon>Oomycota</taxon>
        <taxon>Saprolegniomycetes</taxon>
        <taxon>Saprolegniales</taxon>
        <taxon>Verrucalvaceae</taxon>
        <taxon>Aphanomyces</taxon>
    </lineage>
</organism>
<sequence>MATTILPSTSPAASSSVISIHDFEYDTLDPSEIERLSMEEKRRERRAAIELAHEREMEAIHAISRAEQEERERIEAAAAVDEERWQQEELAAMAKFRAALEEKRRIRQEDDALHDEKVMQAVLKASLMEFNARGQIENHAGEEDLFRQFESDKALRNMERQKALAHADKFNKVQMVLDTKKRAHAAKESARLAIEEYQAKERLRRELLWQQEEDESVRLHIEQLAAVRKRQDEAVVKRVEAERRAEEAMSRAKELRQKALVAAKLVRQTSRQAIEKVLQQEEVVRSEDYRRQMEALDKDKEIASRVRHEKEMVAKEKLEHAIHLREKALDAAHNKLASLSLSLDGDSWSRQPKP</sequence>
<dbReference type="AlphaFoldDB" id="A0A397D0D7"/>
<name>A0A397D0D7_APHAT</name>
<evidence type="ECO:0000313" key="2">
    <source>
        <dbReference type="Proteomes" id="UP000265716"/>
    </source>
</evidence>
<comment type="caution">
    <text evidence="1">The sequence shown here is derived from an EMBL/GenBank/DDBJ whole genome shotgun (WGS) entry which is preliminary data.</text>
</comment>
<proteinExistence type="predicted"/>
<evidence type="ECO:0000313" key="1">
    <source>
        <dbReference type="EMBL" id="RHY55709.1"/>
    </source>
</evidence>
<dbReference type="Proteomes" id="UP000265716">
    <property type="component" value="Unassembled WGS sequence"/>
</dbReference>
<protein>
    <submittedName>
        <fullName evidence="1">Uncharacterized protein</fullName>
    </submittedName>
</protein>